<evidence type="ECO:0000259" key="8">
    <source>
        <dbReference type="SMART" id="SM01370"/>
    </source>
</evidence>
<dbReference type="CDD" id="cd08047">
    <property type="entry name" value="TAF7"/>
    <property type="match status" value="1"/>
</dbReference>
<proteinExistence type="inferred from homology"/>
<dbReference type="SMART" id="SM01370">
    <property type="entry name" value="TAFII55_N"/>
    <property type="match status" value="1"/>
</dbReference>
<feature type="compositionally biased region" description="Basic residues" evidence="7">
    <location>
        <begin position="147"/>
        <end position="156"/>
    </location>
</feature>
<feature type="compositionally biased region" description="Acidic residues" evidence="7">
    <location>
        <begin position="366"/>
        <end position="379"/>
    </location>
</feature>
<evidence type="ECO:0000313" key="9">
    <source>
        <dbReference type="EMBL" id="RDW84282.1"/>
    </source>
</evidence>
<feature type="region of interest" description="Disordered" evidence="7">
    <location>
        <begin position="417"/>
        <end position="480"/>
    </location>
</feature>
<keyword evidence="5" id="KW-0539">Nucleus</keyword>
<keyword evidence="10" id="KW-1185">Reference proteome</keyword>
<feature type="compositionally biased region" description="Basic and acidic residues" evidence="7">
    <location>
        <begin position="91"/>
        <end position="100"/>
    </location>
</feature>
<keyword evidence="4" id="KW-0804">Transcription</keyword>
<feature type="region of interest" description="Disordered" evidence="7">
    <location>
        <begin position="1"/>
        <end position="108"/>
    </location>
</feature>
<name>A0A3D8SD65_9HELO</name>
<accession>A0A3D8SD65</accession>
<dbReference type="STRING" id="1849047.A0A3D8SD65"/>
<comment type="caution">
    <text evidence="9">The sequence shown here is derived from an EMBL/GenBank/DDBJ whole genome shotgun (WGS) entry which is preliminary data.</text>
</comment>
<feature type="region of interest" description="Disordered" evidence="7">
    <location>
        <begin position="146"/>
        <end position="171"/>
    </location>
</feature>
<dbReference type="InterPro" id="IPR037817">
    <property type="entry name" value="TAF7"/>
</dbReference>
<dbReference type="AlphaFoldDB" id="A0A3D8SD65"/>
<evidence type="ECO:0000256" key="3">
    <source>
        <dbReference type="ARBA" id="ARBA00023015"/>
    </source>
</evidence>
<evidence type="ECO:0000256" key="5">
    <source>
        <dbReference type="ARBA" id="ARBA00023242"/>
    </source>
</evidence>
<protein>
    <recommendedName>
        <fullName evidence="8">TAFII55 protein conserved region domain-containing protein</fullName>
    </recommendedName>
</protein>
<comment type="similarity">
    <text evidence="2">Belongs to the TAF7 family.</text>
</comment>
<feature type="region of interest" description="Disordered" evidence="7">
    <location>
        <begin position="344"/>
        <end position="397"/>
    </location>
</feature>
<dbReference type="Pfam" id="PF04658">
    <property type="entry name" value="TAFII55_N"/>
    <property type="match status" value="1"/>
</dbReference>
<dbReference type="Proteomes" id="UP000256645">
    <property type="component" value="Unassembled WGS sequence"/>
</dbReference>
<evidence type="ECO:0000256" key="6">
    <source>
        <dbReference type="SAM" id="Coils"/>
    </source>
</evidence>
<evidence type="ECO:0000256" key="2">
    <source>
        <dbReference type="ARBA" id="ARBA00009368"/>
    </source>
</evidence>
<keyword evidence="6" id="KW-0175">Coiled coil</keyword>
<feature type="compositionally biased region" description="Low complexity" evidence="7">
    <location>
        <begin position="63"/>
        <end position="72"/>
    </location>
</feature>
<evidence type="ECO:0000256" key="4">
    <source>
        <dbReference type="ARBA" id="ARBA00023163"/>
    </source>
</evidence>
<organism evidence="9 10">
    <name type="scientific">Coleophoma cylindrospora</name>
    <dbReference type="NCBI Taxonomy" id="1849047"/>
    <lineage>
        <taxon>Eukaryota</taxon>
        <taxon>Fungi</taxon>
        <taxon>Dikarya</taxon>
        <taxon>Ascomycota</taxon>
        <taxon>Pezizomycotina</taxon>
        <taxon>Leotiomycetes</taxon>
        <taxon>Helotiales</taxon>
        <taxon>Dermateaceae</taxon>
        <taxon>Coleophoma</taxon>
    </lineage>
</organism>
<evidence type="ECO:0000313" key="10">
    <source>
        <dbReference type="Proteomes" id="UP000256645"/>
    </source>
</evidence>
<dbReference type="InterPro" id="IPR006751">
    <property type="entry name" value="TAFII55_prot_cons_reg"/>
</dbReference>
<evidence type="ECO:0000256" key="1">
    <source>
        <dbReference type="ARBA" id="ARBA00004123"/>
    </source>
</evidence>
<feature type="domain" description="TAFII55 protein conserved region" evidence="8">
    <location>
        <begin position="175"/>
        <end position="337"/>
    </location>
</feature>
<reference evidence="9 10" key="1">
    <citation type="journal article" date="2018" name="IMA Fungus">
        <title>IMA Genome-F 9: Draft genome sequence of Annulohypoxylon stygium, Aspergillus mulundensis, Berkeleyomyces basicola (syn. Thielaviopsis basicola), Ceratocystis smalleyi, two Cercospora beticola strains, Coleophoma cylindrospora, Fusarium fracticaudum, Phialophora cf. hyalina, and Morchella septimelata.</title>
        <authorList>
            <person name="Wingfield B.D."/>
            <person name="Bills G.F."/>
            <person name="Dong Y."/>
            <person name="Huang W."/>
            <person name="Nel W.J."/>
            <person name="Swalarsk-Parry B.S."/>
            <person name="Vaghefi N."/>
            <person name="Wilken P.M."/>
            <person name="An Z."/>
            <person name="de Beer Z.W."/>
            <person name="De Vos L."/>
            <person name="Chen L."/>
            <person name="Duong T.A."/>
            <person name="Gao Y."/>
            <person name="Hammerbacher A."/>
            <person name="Kikkert J.R."/>
            <person name="Li Y."/>
            <person name="Li H."/>
            <person name="Li K."/>
            <person name="Li Q."/>
            <person name="Liu X."/>
            <person name="Ma X."/>
            <person name="Naidoo K."/>
            <person name="Pethybridge S.J."/>
            <person name="Sun J."/>
            <person name="Steenkamp E.T."/>
            <person name="van der Nest M.A."/>
            <person name="van Wyk S."/>
            <person name="Wingfield M.J."/>
            <person name="Xiong C."/>
            <person name="Yue Q."/>
            <person name="Zhang X."/>
        </authorList>
    </citation>
    <scope>NUCLEOTIDE SEQUENCE [LARGE SCALE GENOMIC DNA]</scope>
    <source>
        <strain evidence="9 10">BP6252</strain>
    </source>
</reference>
<dbReference type="OrthoDB" id="153872at2759"/>
<dbReference type="GO" id="GO:0051123">
    <property type="term" value="P:RNA polymerase II preinitiation complex assembly"/>
    <property type="evidence" value="ECO:0007669"/>
    <property type="project" value="TreeGrafter"/>
</dbReference>
<gene>
    <name evidence="9" type="ORF">BP6252_01872</name>
</gene>
<feature type="compositionally biased region" description="Basic and acidic residues" evidence="7">
    <location>
        <begin position="157"/>
        <end position="171"/>
    </location>
</feature>
<feature type="compositionally biased region" description="Low complexity" evidence="7">
    <location>
        <begin position="18"/>
        <end position="42"/>
    </location>
</feature>
<evidence type="ECO:0000256" key="7">
    <source>
        <dbReference type="SAM" id="MobiDB-lite"/>
    </source>
</evidence>
<feature type="compositionally biased region" description="Acidic residues" evidence="7">
    <location>
        <begin position="447"/>
        <end position="472"/>
    </location>
</feature>
<dbReference type="PANTHER" id="PTHR12228:SF0">
    <property type="entry name" value="TATA-BOX BINDING PROTEIN ASSOCIATED FACTOR 7"/>
    <property type="match status" value="1"/>
</dbReference>
<dbReference type="PANTHER" id="PTHR12228">
    <property type="entry name" value="TRANSCRIPTION INITIATION FACTOR TFIID 55 KD SUBUNIT-RELATED"/>
    <property type="match status" value="1"/>
</dbReference>
<keyword evidence="3" id="KW-0805">Transcription regulation</keyword>
<sequence length="539" mass="58671">MAGIKLKLNIGGGGGGNSTTSTPATATAATPGALPTPGAATPQSSKPKIKFKSASKSVPPTPAAETVPAVDAAPKKTKAGRAPKPSAKLVEANRKRTKEESDSEDELSTIKVQERLPPSKKIKLSLGGVGNVGVHRLTPTVLGMPKIKAKGKPVPRKKGEGYDSEASDREQDPTIEEEFILRMIPGEDCDYLRQAIADKKIGVPKKDGGADVYFRFYDQELRRGTITIRGRHYAATMVDLPTIIEGMKSWDKRGWWKTADICQMLLVFATIAREEEAKTIPLPKTINPTTYQYPHGLTPPMHYAQKRRFRKRISRTAIEAVEDAVNQLMAADEDAIETKFDIIDPDAGSRAGHSPGSSPDPFGDGEYSEDEDAEGEADDGGYFSHMNGHNTMDAPADDMDLDLEADLEAAMVEQALESATPMSSGIVDTPTNGDTPMPGDTSGHEEAAEDSFESGDDDDDDDDGEDDEIDEDEKARIAKLQTDREDIADLEKQFAEVQKSLATQQNQILRKRLEDQMRRIKAELQLKKSAMPAGEYEDE</sequence>
<comment type="subcellular location">
    <subcellularLocation>
        <location evidence="1">Nucleus</location>
    </subcellularLocation>
</comment>
<feature type="coiled-coil region" evidence="6">
    <location>
        <begin position="480"/>
        <end position="530"/>
    </location>
</feature>
<dbReference type="GO" id="GO:0016251">
    <property type="term" value="F:RNA polymerase II general transcription initiation factor activity"/>
    <property type="evidence" value="ECO:0007669"/>
    <property type="project" value="TreeGrafter"/>
</dbReference>
<dbReference type="EMBL" id="PDLM01000002">
    <property type="protein sequence ID" value="RDW84282.1"/>
    <property type="molecule type" value="Genomic_DNA"/>
</dbReference>
<dbReference type="GO" id="GO:0005669">
    <property type="term" value="C:transcription factor TFIID complex"/>
    <property type="evidence" value="ECO:0007669"/>
    <property type="project" value="InterPro"/>
</dbReference>